<keyword evidence="2" id="KW-1185">Reference proteome</keyword>
<feature type="non-terminal residue" evidence="1">
    <location>
        <position position="1"/>
    </location>
</feature>
<feature type="non-terminal residue" evidence="1">
    <location>
        <position position="54"/>
    </location>
</feature>
<protein>
    <submittedName>
        <fullName evidence="1">496_t:CDS:1</fullName>
    </submittedName>
</protein>
<name>A0A9N9JEL9_9GLOM</name>
<accession>A0A9N9JEL9</accession>
<sequence length="54" mass="6462">LKIPGHEEQELALVHWYNFKYNNPHWLFKYDCSHIKSVPIFTIIAIDSIVEQVH</sequence>
<organism evidence="1 2">
    <name type="scientific">Funneliformis caledonium</name>
    <dbReference type="NCBI Taxonomy" id="1117310"/>
    <lineage>
        <taxon>Eukaryota</taxon>
        <taxon>Fungi</taxon>
        <taxon>Fungi incertae sedis</taxon>
        <taxon>Mucoromycota</taxon>
        <taxon>Glomeromycotina</taxon>
        <taxon>Glomeromycetes</taxon>
        <taxon>Glomerales</taxon>
        <taxon>Glomeraceae</taxon>
        <taxon>Funneliformis</taxon>
    </lineage>
</organism>
<comment type="caution">
    <text evidence="1">The sequence shown here is derived from an EMBL/GenBank/DDBJ whole genome shotgun (WGS) entry which is preliminary data.</text>
</comment>
<evidence type="ECO:0000313" key="2">
    <source>
        <dbReference type="Proteomes" id="UP000789570"/>
    </source>
</evidence>
<dbReference type="OrthoDB" id="2435793at2759"/>
<gene>
    <name evidence="1" type="ORF">FCALED_LOCUS17945</name>
</gene>
<dbReference type="AlphaFoldDB" id="A0A9N9JEL9"/>
<evidence type="ECO:0000313" key="1">
    <source>
        <dbReference type="EMBL" id="CAG8777918.1"/>
    </source>
</evidence>
<proteinExistence type="predicted"/>
<dbReference type="Proteomes" id="UP000789570">
    <property type="component" value="Unassembled WGS sequence"/>
</dbReference>
<reference evidence="1" key="1">
    <citation type="submission" date="2021-06" db="EMBL/GenBank/DDBJ databases">
        <authorList>
            <person name="Kallberg Y."/>
            <person name="Tangrot J."/>
            <person name="Rosling A."/>
        </authorList>
    </citation>
    <scope>NUCLEOTIDE SEQUENCE</scope>
    <source>
        <strain evidence="1">UK204</strain>
    </source>
</reference>
<dbReference type="EMBL" id="CAJVPQ010031028">
    <property type="protein sequence ID" value="CAG8777918.1"/>
    <property type="molecule type" value="Genomic_DNA"/>
</dbReference>